<proteinExistence type="predicted"/>
<reference evidence="1 2" key="1">
    <citation type="journal article" date="2018" name="Mol. Biol. Evol.">
        <title>Broad Genomic Sampling Reveals a Smut Pathogenic Ancestry of the Fungal Clade Ustilaginomycotina.</title>
        <authorList>
            <person name="Kijpornyongpan T."/>
            <person name="Mondo S.J."/>
            <person name="Barry K."/>
            <person name="Sandor L."/>
            <person name="Lee J."/>
            <person name="Lipzen A."/>
            <person name="Pangilinan J."/>
            <person name="LaButti K."/>
            <person name="Hainaut M."/>
            <person name="Henrissat B."/>
            <person name="Grigoriev I.V."/>
            <person name="Spatafora J.W."/>
            <person name="Aime M.C."/>
        </authorList>
    </citation>
    <scope>NUCLEOTIDE SEQUENCE [LARGE SCALE GENOMIC DNA]</scope>
    <source>
        <strain evidence="1 2">SA 807</strain>
    </source>
</reference>
<accession>A0ACD0NXB6</accession>
<evidence type="ECO:0000313" key="2">
    <source>
        <dbReference type="Proteomes" id="UP000245626"/>
    </source>
</evidence>
<sequence>MVNSTAFPSRAFGSSVNVQGKKGKKQQAKASTIEDKDFDLEQEVLEDDLFGETTSFESVSSSPPASKALIKDPLFSQKAEDFRKLLDLNVLNQGKNPAQGRWRNLVLSAGSREELEECIGLAETFKSRVGSLVAKSSDAFANRACFLGYPELALNTFLDRYRFGLDVTPLSLHLIQTHLAMKLASPDEQVILASQQLPGSPVPATDLFQDSSAINATEGGENQAEEGEKGSPGTEVKQFSEEEKRILVARLSIIDRMSLASNLAPTVSGLHDTYLLSFVCRSMIKTFGLDAKESRAVQLPAGIKARVQQLVDHLAVGADWQTEEIRSAKRKASDASSSPTHSQRQERSKPALSLGSSPDLSALKIAKLCTNLTNVLRYVAIHLGEQRGKVGAGSPLEKVGKDHLRIFYSYLDLIAPYQKTAAVVEKTEMLLKELASESKA</sequence>
<dbReference type="Proteomes" id="UP000245626">
    <property type="component" value="Unassembled WGS sequence"/>
</dbReference>
<dbReference type="EMBL" id="KZ819935">
    <property type="protein sequence ID" value="PWN50412.1"/>
    <property type="molecule type" value="Genomic_DNA"/>
</dbReference>
<gene>
    <name evidence="1" type="ORF">IE53DRAFT_362402</name>
</gene>
<evidence type="ECO:0000313" key="1">
    <source>
        <dbReference type="EMBL" id="PWN50412.1"/>
    </source>
</evidence>
<keyword evidence="2" id="KW-1185">Reference proteome</keyword>
<name>A0ACD0NXB6_9BASI</name>
<organism evidence="1 2">
    <name type="scientific">Violaceomyces palustris</name>
    <dbReference type="NCBI Taxonomy" id="1673888"/>
    <lineage>
        <taxon>Eukaryota</taxon>
        <taxon>Fungi</taxon>
        <taxon>Dikarya</taxon>
        <taxon>Basidiomycota</taxon>
        <taxon>Ustilaginomycotina</taxon>
        <taxon>Ustilaginomycetes</taxon>
        <taxon>Violaceomycetales</taxon>
        <taxon>Violaceomycetaceae</taxon>
        <taxon>Violaceomyces</taxon>
    </lineage>
</organism>
<protein>
    <submittedName>
        <fullName evidence="1">Uncharacterized protein</fullName>
    </submittedName>
</protein>